<evidence type="ECO:0000313" key="2">
    <source>
        <dbReference type="EMBL" id="QSL64388.1"/>
    </source>
</evidence>
<accession>A0A899FZ30</accession>
<feature type="compositionally biased region" description="Basic and acidic residues" evidence="1">
    <location>
        <begin position="9"/>
        <end position="22"/>
    </location>
</feature>
<proteinExistence type="predicted"/>
<feature type="region of interest" description="Disordered" evidence="1">
    <location>
        <begin position="1"/>
        <end position="22"/>
    </location>
</feature>
<dbReference type="SUPFAM" id="SSF53335">
    <property type="entry name" value="S-adenosyl-L-methionine-dependent methyltransferases"/>
    <property type="match status" value="1"/>
</dbReference>
<name>A0A899FZ30_9ASCO</name>
<dbReference type="OrthoDB" id="1723750at2759"/>
<evidence type="ECO:0008006" key="4">
    <source>
        <dbReference type="Google" id="ProtNLM"/>
    </source>
</evidence>
<keyword evidence="3" id="KW-1185">Reference proteome</keyword>
<dbReference type="Gene3D" id="3.40.50.150">
    <property type="entry name" value="Vaccinia Virus protein VP39"/>
    <property type="match status" value="1"/>
</dbReference>
<evidence type="ECO:0000313" key="3">
    <source>
        <dbReference type="Proteomes" id="UP000663699"/>
    </source>
</evidence>
<reference evidence="2" key="1">
    <citation type="submission" date="2020-06" db="EMBL/GenBank/DDBJ databases">
        <title>Genomes of multiple members of Pneumocystis genus reveal paths to human pathogen Pneumocystis jirovecii.</title>
        <authorList>
            <person name="Cisse O.H."/>
            <person name="Ma L."/>
            <person name="Dekker J."/>
            <person name="Khil P."/>
            <person name="Jo J."/>
            <person name="Brenchley J."/>
            <person name="Blair R."/>
            <person name="Pahar B."/>
            <person name="Chabe M."/>
            <person name="Van Rompay K.A."/>
            <person name="Keesler R."/>
            <person name="Sukura A."/>
            <person name="Hirsch V."/>
            <person name="Kutty G."/>
            <person name="Liu Y."/>
            <person name="Peng L."/>
            <person name="Chen J."/>
            <person name="Song J."/>
            <person name="Weissenbacher-Lang C."/>
            <person name="Xu J."/>
            <person name="Upham N.S."/>
            <person name="Stajich J.E."/>
            <person name="Cuomo C.A."/>
            <person name="Cushion M.T."/>
            <person name="Kovacs J.A."/>
        </authorList>
    </citation>
    <scope>NUCLEOTIDE SEQUENCE</scope>
    <source>
        <strain evidence="2">2A</strain>
    </source>
</reference>
<organism evidence="2 3">
    <name type="scientific">Pneumocystis wakefieldiae</name>
    <dbReference type="NCBI Taxonomy" id="38082"/>
    <lineage>
        <taxon>Eukaryota</taxon>
        <taxon>Fungi</taxon>
        <taxon>Dikarya</taxon>
        <taxon>Ascomycota</taxon>
        <taxon>Taphrinomycotina</taxon>
        <taxon>Pneumocystomycetes</taxon>
        <taxon>Pneumocystaceae</taxon>
        <taxon>Pneumocystis</taxon>
    </lineage>
</organism>
<dbReference type="InterPro" id="IPR029063">
    <property type="entry name" value="SAM-dependent_MTases_sf"/>
</dbReference>
<dbReference type="EMBL" id="CP054533">
    <property type="protein sequence ID" value="QSL64388.1"/>
    <property type="molecule type" value="Genomic_DNA"/>
</dbReference>
<dbReference type="AlphaFoldDB" id="A0A899FZ30"/>
<dbReference type="Proteomes" id="UP000663699">
    <property type="component" value="Chromosome 2"/>
</dbReference>
<evidence type="ECO:0000256" key="1">
    <source>
        <dbReference type="SAM" id="MobiDB-lite"/>
    </source>
</evidence>
<sequence>MSFSFNFEKSNESSEEDNKPNDMDVYNEVISSNNSFLPPKRHSLEELIEFLPENISFDIIEVDFREFLSYKALLPKRAIWDIQLQLMAHDYDTSEGELLFLKGSSDIIPSVYEVYYVEYLRKTPLKYSRVLELGCGSALPSVVLFIQTLLCSRDQAINFTLQDYNASVLKFLTMPNLFLAWAIVKNQEIASMKEMNITNTVKEQFLSDLAEKNITIDFISGGWCDKMNHLIIDKHDLILSSETIYSKQNLNTFINILAYNIENHKESNALIAAKKTYFGLDVSIEDFIQKLKEFHLSYSYVYQSVNTGIVRVILNIQSLL</sequence>
<protein>
    <recommendedName>
        <fullName evidence="4">Histidine protein methyltransferase 1</fullName>
    </recommendedName>
</protein>
<gene>
    <name evidence="2" type="ORF">MERGE_001689</name>
</gene>